<organism evidence="1">
    <name type="scientific">Arundo donax</name>
    <name type="common">Giant reed</name>
    <name type="synonym">Donax arundinaceus</name>
    <dbReference type="NCBI Taxonomy" id="35708"/>
    <lineage>
        <taxon>Eukaryota</taxon>
        <taxon>Viridiplantae</taxon>
        <taxon>Streptophyta</taxon>
        <taxon>Embryophyta</taxon>
        <taxon>Tracheophyta</taxon>
        <taxon>Spermatophyta</taxon>
        <taxon>Magnoliopsida</taxon>
        <taxon>Liliopsida</taxon>
        <taxon>Poales</taxon>
        <taxon>Poaceae</taxon>
        <taxon>PACMAD clade</taxon>
        <taxon>Arundinoideae</taxon>
        <taxon>Arundineae</taxon>
        <taxon>Arundo</taxon>
    </lineage>
</organism>
<sequence>MYLCIVTCPLFLPTCRIFRPSIRPSWVMKQSGKRTICCTLRITVAHMHVSVSFFF</sequence>
<reference evidence="1" key="2">
    <citation type="journal article" date="2015" name="Data Brief">
        <title>Shoot transcriptome of the giant reed, Arundo donax.</title>
        <authorList>
            <person name="Barrero R.A."/>
            <person name="Guerrero F.D."/>
            <person name="Moolhuijzen P."/>
            <person name="Goolsby J.A."/>
            <person name="Tidwell J."/>
            <person name="Bellgard S.E."/>
            <person name="Bellgard M.I."/>
        </authorList>
    </citation>
    <scope>NUCLEOTIDE SEQUENCE</scope>
    <source>
        <tissue evidence="1">Shoot tissue taken approximately 20 cm above the soil surface</tissue>
    </source>
</reference>
<protein>
    <submittedName>
        <fullName evidence="1">Uncharacterized protein</fullName>
    </submittedName>
</protein>
<accession>A0A0A9CTB2</accession>
<name>A0A0A9CTB2_ARUDO</name>
<evidence type="ECO:0000313" key="1">
    <source>
        <dbReference type="EMBL" id="JAD78856.1"/>
    </source>
</evidence>
<dbReference type="EMBL" id="GBRH01219039">
    <property type="protein sequence ID" value="JAD78856.1"/>
    <property type="molecule type" value="Transcribed_RNA"/>
</dbReference>
<dbReference type="AlphaFoldDB" id="A0A0A9CTB2"/>
<proteinExistence type="predicted"/>
<reference evidence="1" key="1">
    <citation type="submission" date="2014-09" db="EMBL/GenBank/DDBJ databases">
        <authorList>
            <person name="Magalhaes I.L.F."/>
            <person name="Oliveira U."/>
            <person name="Santos F.R."/>
            <person name="Vidigal T.H.D.A."/>
            <person name="Brescovit A.D."/>
            <person name="Santos A.J."/>
        </authorList>
    </citation>
    <scope>NUCLEOTIDE SEQUENCE</scope>
    <source>
        <tissue evidence="1">Shoot tissue taken approximately 20 cm above the soil surface</tissue>
    </source>
</reference>